<dbReference type="InterPro" id="IPR036881">
    <property type="entry name" value="Glyco_hydro_3_C_sf"/>
</dbReference>
<feature type="chain" id="PRO_5015108656" evidence="4">
    <location>
        <begin position="17"/>
        <end position="798"/>
    </location>
</feature>
<dbReference type="Gene3D" id="2.60.40.10">
    <property type="entry name" value="Immunoglobulins"/>
    <property type="match status" value="1"/>
</dbReference>
<dbReference type="InterPro" id="IPR044993">
    <property type="entry name" value="BXL"/>
</dbReference>
<dbReference type="FunFam" id="3.40.50.1700:FF:000001">
    <property type="entry name" value="probable beta-D-xylosidase 2"/>
    <property type="match status" value="1"/>
</dbReference>
<dbReference type="GO" id="GO:0045493">
    <property type="term" value="P:xylan catabolic process"/>
    <property type="evidence" value="ECO:0007669"/>
    <property type="project" value="InterPro"/>
</dbReference>
<dbReference type="SMART" id="SM01217">
    <property type="entry name" value="Fn3_like"/>
    <property type="match status" value="1"/>
</dbReference>
<evidence type="ECO:0000259" key="5">
    <source>
        <dbReference type="SMART" id="SM01217"/>
    </source>
</evidence>
<dbReference type="Pfam" id="PF00933">
    <property type="entry name" value="Glyco_hydro_3"/>
    <property type="match status" value="1"/>
</dbReference>
<protein>
    <submittedName>
        <fullName evidence="6">Putative glycosidase</fullName>
        <ecNumber evidence="6">3.2.1.-</ecNumber>
    </submittedName>
</protein>
<proteinExistence type="predicted"/>
<name>A0A2P6Q5E5_ROSCH</name>
<dbReference type="GO" id="GO:0031222">
    <property type="term" value="P:arabinan catabolic process"/>
    <property type="evidence" value="ECO:0007669"/>
    <property type="project" value="TreeGrafter"/>
</dbReference>
<dbReference type="Pfam" id="PF14310">
    <property type="entry name" value="Fn3-like"/>
    <property type="match status" value="1"/>
</dbReference>
<keyword evidence="1 4" id="KW-0732">Signal</keyword>
<dbReference type="InterPro" id="IPR036962">
    <property type="entry name" value="Glyco_hydro_3_N_sf"/>
</dbReference>
<dbReference type="InterPro" id="IPR017853">
    <property type="entry name" value="GH"/>
</dbReference>
<dbReference type="PANTHER" id="PTHR42721:SF11">
    <property type="entry name" value="BETA-D-XYLOSIDASE 5-RELATED"/>
    <property type="match status" value="1"/>
</dbReference>
<dbReference type="InterPro" id="IPR001764">
    <property type="entry name" value="Glyco_hydro_3_N"/>
</dbReference>
<dbReference type="PANTHER" id="PTHR42721">
    <property type="entry name" value="SUGAR HYDROLASE-RELATED"/>
    <property type="match status" value="1"/>
</dbReference>
<dbReference type="SUPFAM" id="SSF51445">
    <property type="entry name" value="(Trans)glycosidases"/>
    <property type="match status" value="1"/>
</dbReference>
<dbReference type="GO" id="GO:0046556">
    <property type="term" value="F:alpha-L-arabinofuranosidase activity"/>
    <property type="evidence" value="ECO:0007669"/>
    <property type="project" value="TreeGrafter"/>
</dbReference>
<evidence type="ECO:0000256" key="4">
    <source>
        <dbReference type="SAM" id="SignalP"/>
    </source>
</evidence>
<reference evidence="6 7" key="1">
    <citation type="journal article" date="2018" name="Nat. Genet.">
        <title>The Rosa genome provides new insights in the design of modern roses.</title>
        <authorList>
            <person name="Bendahmane M."/>
        </authorList>
    </citation>
    <scope>NUCLEOTIDE SEQUENCE [LARGE SCALE GENOMIC DNA]</scope>
    <source>
        <strain evidence="7">cv. Old Blush</strain>
    </source>
</reference>
<dbReference type="InterPro" id="IPR013783">
    <property type="entry name" value="Ig-like_fold"/>
</dbReference>
<dbReference type="EC" id="3.2.1.-" evidence="6"/>
<evidence type="ECO:0000256" key="2">
    <source>
        <dbReference type="ARBA" id="ARBA00022801"/>
    </source>
</evidence>
<evidence type="ECO:0000256" key="1">
    <source>
        <dbReference type="ARBA" id="ARBA00022729"/>
    </source>
</evidence>
<evidence type="ECO:0000313" key="6">
    <source>
        <dbReference type="EMBL" id="PRQ29396.1"/>
    </source>
</evidence>
<dbReference type="SMR" id="A0A2P6Q5E5"/>
<keyword evidence="7" id="KW-1185">Reference proteome</keyword>
<feature type="domain" description="Fibronectin type III-like" evidence="5">
    <location>
        <begin position="718"/>
        <end position="788"/>
    </location>
</feature>
<dbReference type="STRING" id="74649.A0A2P6Q5E5"/>
<sequence length="798" mass="87623">MATIVSLLVYFSIASSFFVSSNAGRKLLNSTSVSTNGATNFTIVCDPSRYSNIGLNISDFAFCDSALPYDARVKDLVDRMTLAEKVQQLGNKAAGVPRLGLPKYEWWSEALHGVSNVGPGTYFDDVVPGATSFPPVILTAASFNESLWKEIGQVVSTEARAMYNLGKGGLTYWSPNINVVRDPRWGRATETPGEDPYVVGAYAINYVRGLQDVKGTENFADLNSRPLKVSSCCKHYAAYDVDNWLGVDRYHFDAQVTEQDMSETFLKPFEMCVKDGDVSSVMCSYNRINGIPACADTKLLKDTIRGEWDLHGYIVSDCDSLEVMVNGHKWLGDTGVEASAQALKAGMDLDCGVYYPNFTESAVKQGKVKVKEIDNSLKQLYVVLMRLGFFDGNPIYNSLGKKDVCSQEHIELAREAAKEGIVLLKNANETLPVNSYKIKKLAVVGPHANATTAMIGNYAGIPCKFISPLDAFSKYGEVKYEVGCDVKCPNESLIFPAMQAAKEADVTIIFAGLDLSVEAESLDRTDLLLPGYQTQFINQVAQVSKGPVILVILSAGGVDINFAKNNDNIKAILWAGYPGEQGGRAIADVVFGHYNPGGRLPLTWYPADYVDMLPLTSMPLRPIDSLGYPGRTYKFYNGSTVYPFGYGLSYTKFNYTILSAKRSVDIKLEKTQHCRDLEYKQGEKKPACPSVLIDDLDCQYDFEFEVEVRNVGGRDGGEVILVYSKPPSGIASTHAKQVIGFQRVFVEAGKTEKVKFVFNVYKSLGIIDYTAYNLLPSGSHTISLGDDLVTFPLQVNLV</sequence>
<dbReference type="OrthoDB" id="47059at2759"/>
<dbReference type="Gramene" id="PRQ29396">
    <property type="protein sequence ID" value="PRQ29396"/>
    <property type="gene ID" value="RchiOBHm_Chr5g0013421"/>
</dbReference>
<dbReference type="Pfam" id="PF01915">
    <property type="entry name" value="Glyco_hydro_3_C"/>
    <property type="match status" value="1"/>
</dbReference>
<dbReference type="FunFam" id="3.20.20.300:FF:000010">
    <property type="entry name" value="Putative beta-D-xylosidase 5"/>
    <property type="match status" value="1"/>
</dbReference>
<dbReference type="GO" id="GO:0009044">
    <property type="term" value="F:xylan 1,4-beta-xylosidase activity"/>
    <property type="evidence" value="ECO:0007669"/>
    <property type="project" value="InterPro"/>
</dbReference>
<evidence type="ECO:0000313" key="7">
    <source>
        <dbReference type="Proteomes" id="UP000238479"/>
    </source>
</evidence>
<dbReference type="OMA" id="DIWQYHN"/>
<feature type="signal peptide" evidence="4">
    <location>
        <begin position="1"/>
        <end position="16"/>
    </location>
</feature>
<gene>
    <name evidence="6" type="ORF">RchiOBHm_Chr5g0013421</name>
</gene>
<comment type="caution">
    <text evidence="6">The sequence shown here is derived from an EMBL/GenBank/DDBJ whole genome shotgun (WGS) entry which is preliminary data.</text>
</comment>
<dbReference type="Gene3D" id="3.40.50.1700">
    <property type="entry name" value="Glycoside hydrolase family 3 C-terminal domain"/>
    <property type="match status" value="1"/>
</dbReference>
<dbReference type="EMBL" id="PDCK01000043">
    <property type="protein sequence ID" value="PRQ29396.1"/>
    <property type="molecule type" value="Genomic_DNA"/>
</dbReference>
<organism evidence="6 7">
    <name type="scientific">Rosa chinensis</name>
    <name type="common">China rose</name>
    <dbReference type="NCBI Taxonomy" id="74649"/>
    <lineage>
        <taxon>Eukaryota</taxon>
        <taxon>Viridiplantae</taxon>
        <taxon>Streptophyta</taxon>
        <taxon>Embryophyta</taxon>
        <taxon>Tracheophyta</taxon>
        <taxon>Spermatophyta</taxon>
        <taxon>Magnoliopsida</taxon>
        <taxon>eudicotyledons</taxon>
        <taxon>Gunneridae</taxon>
        <taxon>Pentapetalae</taxon>
        <taxon>rosids</taxon>
        <taxon>fabids</taxon>
        <taxon>Rosales</taxon>
        <taxon>Rosaceae</taxon>
        <taxon>Rosoideae</taxon>
        <taxon>Rosoideae incertae sedis</taxon>
        <taxon>Rosa</taxon>
    </lineage>
</organism>
<accession>A0A2P6Q5E5</accession>
<keyword evidence="2 6" id="KW-0378">Hydrolase</keyword>
<keyword evidence="3 6" id="KW-0326">Glycosidase</keyword>
<dbReference type="Proteomes" id="UP000238479">
    <property type="component" value="Chromosome 5"/>
</dbReference>
<dbReference type="SUPFAM" id="SSF52279">
    <property type="entry name" value="Beta-D-glucan exohydrolase, C-terminal domain"/>
    <property type="match status" value="1"/>
</dbReference>
<dbReference type="AlphaFoldDB" id="A0A2P6Q5E5"/>
<dbReference type="InterPro" id="IPR026891">
    <property type="entry name" value="Fn3-like"/>
</dbReference>
<evidence type="ECO:0000256" key="3">
    <source>
        <dbReference type="ARBA" id="ARBA00023295"/>
    </source>
</evidence>
<dbReference type="PRINTS" id="PR00133">
    <property type="entry name" value="GLHYDRLASE3"/>
</dbReference>
<dbReference type="Gene3D" id="3.20.20.300">
    <property type="entry name" value="Glycoside hydrolase, family 3, N-terminal domain"/>
    <property type="match status" value="1"/>
</dbReference>
<dbReference type="InterPro" id="IPR002772">
    <property type="entry name" value="Glyco_hydro_3_C"/>
</dbReference>